<dbReference type="RefSeq" id="XP_033376780.1">
    <property type="nucleotide sequence ID" value="XM_033534307.1"/>
</dbReference>
<protein>
    <recommendedName>
        <fullName evidence="5">Duf1665 domain containing protein</fullName>
    </recommendedName>
</protein>
<evidence type="ECO:0000313" key="3">
    <source>
        <dbReference type="EMBL" id="KAF2008441.1"/>
    </source>
</evidence>
<organism evidence="3 4">
    <name type="scientific">Aaosphaeria arxii CBS 175.79</name>
    <dbReference type="NCBI Taxonomy" id="1450172"/>
    <lineage>
        <taxon>Eukaryota</taxon>
        <taxon>Fungi</taxon>
        <taxon>Dikarya</taxon>
        <taxon>Ascomycota</taxon>
        <taxon>Pezizomycotina</taxon>
        <taxon>Dothideomycetes</taxon>
        <taxon>Pleosporomycetidae</taxon>
        <taxon>Pleosporales</taxon>
        <taxon>Pleosporales incertae sedis</taxon>
        <taxon>Aaosphaeria</taxon>
    </lineage>
</organism>
<evidence type="ECO:0008006" key="5">
    <source>
        <dbReference type="Google" id="ProtNLM"/>
    </source>
</evidence>
<keyword evidence="4" id="KW-1185">Reference proteome</keyword>
<dbReference type="OrthoDB" id="415532at2759"/>
<name>A0A6A5X6D6_9PLEO</name>
<reference evidence="3" key="1">
    <citation type="journal article" date="2020" name="Stud. Mycol.">
        <title>101 Dothideomycetes genomes: a test case for predicting lifestyles and emergence of pathogens.</title>
        <authorList>
            <person name="Haridas S."/>
            <person name="Albert R."/>
            <person name="Binder M."/>
            <person name="Bloem J."/>
            <person name="Labutti K."/>
            <person name="Salamov A."/>
            <person name="Andreopoulos B."/>
            <person name="Baker S."/>
            <person name="Barry K."/>
            <person name="Bills G."/>
            <person name="Bluhm B."/>
            <person name="Cannon C."/>
            <person name="Castanera R."/>
            <person name="Culley D."/>
            <person name="Daum C."/>
            <person name="Ezra D."/>
            <person name="Gonzalez J."/>
            <person name="Henrissat B."/>
            <person name="Kuo A."/>
            <person name="Liang C."/>
            <person name="Lipzen A."/>
            <person name="Lutzoni F."/>
            <person name="Magnuson J."/>
            <person name="Mondo S."/>
            <person name="Nolan M."/>
            <person name="Ohm R."/>
            <person name="Pangilinan J."/>
            <person name="Park H.-J."/>
            <person name="Ramirez L."/>
            <person name="Alfaro M."/>
            <person name="Sun H."/>
            <person name="Tritt A."/>
            <person name="Yoshinaga Y."/>
            <person name="Zwiers L.-H."/>
            <person name="Turgeon B."/>
            <person name="Goodwin S."/>
            <person name="Spatafora J."/>
            <person name="Crous P."/>
            <person name="Grigoriev I."/>
        </authorList>
    </citation>
    <scope>NUCLEOTIDE SEQUENCE</scope>
    <source>
        <strain evidence="3">CBS 175.79</strain>
    </source>
</reference>
<proteinExistence type="predicted"/>
<evidence type="ECO:0000259" key="1">
    <source>
        <dbReference type="Pfam" id="PF14033"/>
    </source>
</evidence>
<accession>A0A6A5X6D6</accession>
<sequence>MMDIDQEPPHVNPSVKLPGFGLPVDTLDQWRLEDDEWTRFPHAIADSLAKLGITLREKRMLVFINQITDKTEWERKVFDDTIVAKWEKEAVRWDASFPEKGDWWLSTEMFKCCMEELREKAEQFKETGIVSVLDANATVVKCDTAVSSELKDALKRAAFKLEDVPDLQKDWHPGSDEQVLDLVHPSLYPVTFGLTRALPTGTVPLRNCAEYIGKGEVIPKFSAKAYEPPNTWGQPQNIENAWGSFQWLPSDVHFTGENGTASITSYVNNLHPAHHQDLYRVLEQMVDASIPLWNECLSWFHNRLRIDIGGAGNDDYIIPEGVKFPREEYVEDGVDTNEMNEDGEEMEDQEWAEEHDVEDEYRDWWEEKRVLEFPEPEFKKCKKLRKRKGARPIDLRENFAERGLQVIFKLANIHLTPENPTYDGGSWHVEGSLNEHICATAIYYYDCENVTDSQLSFRQAFDLEDMTMKPAQSEYASMEAFYGIEQEGSSVMNLGSVLTKEDRLITFPNVLQHQVQPFSLADNSKPGHRKILGMFLVDPHIQVLSTANVPPQRKDWWADEIRNIGRFADLPKEIFDMVIDAVDDFPISWDDADDIRDQLMEERGASSESITANMEGDTFYFCEH</sequence>
<feature type="domain" description="DUF4246" evidence="2">
    <location>
        <begin position="17"/>
        <end position="89"/>
    </location>
</feature>
<evidence type="ECO:0000259" key="2">
    <source>
        <dbReference type="Pfam" id="PF21666"/>
    </source>
</evidence>
<dbReference type="PANTHER" id="PTHR33119:SF1">
    <property type="entry name" value="FE2OG DIOXYGENASE DOMAIN-CONTAINING PROTEIN"/>
    <property type="match status" value="1"/>
</dbReference>
<feature type="domain" description="DUF4246" evidence="1">
    <location>
        <begin position="108"/>
        <end position="560"/>
    </location>
</feature>
<dbReference type="PANTHER" id="PTHR33119">
    <property type="entry name" value="IFI3P"/>
    <property type="match status" value="1"/>
</dbReference>
<dbReference type="Pfam" id="PF14033">
    <property type="entry name" value="DUF4246"/>
    <property type="match status" value="1"/>
</dbReference>
<gene>
    <name evidence="3" type="ORF">BU24DRAFT_497902</name>
</gene>
<dbReference type="InterPro" id="IPR049192">
    <property type="entry name" value="DUF4246_C"/>
</dbReference>
<dbReference type="Pfam" id="PF21666">
    <property type="entry name" value="DUF4246_N"/>
    <property type="match status" value="1"/>
</dbReference>
<dbReference type="EMBL" id="ML978083">
    <property type="protein sequence ID" value="KAF2008441.1"/>
    <property type="molecule type" value="Genomic_DNA"/>
</dbReference>
<dbReference type="InterPro" id="IPR049207">
    <property type="entry name" value="DUF4246_N"/>
</dbReference>
<dbReference type="Proteomes" id="UP000799778">
    <property type="component" value="Unassembled WGS sequence"/>
</dbReference>
<dbReference type="AlphaFoldDB" id="A0A6A5X6D6"/>
<dbReference type="InterPro" id="IPR025340">
    <property type="entry name" value="DUF4246"/>
</dbReference>
<evidence type="ECO:0000313" key="4">
    <source>
        <dbReference type="Proteomes" id="UP000799778"/>
    </source>
</evidence>
<dbReference type="GeneID" id="54291704"/>